<dbReference type="AlphaFoldDB" id="A0A0A9WTQ1"/>
<feature type="non-terminal residue" evidence="2">
    <location>
        <position position="1"/>
    </location>
</feature>
<evidence type="ECO:0000313" key="2">
    <source>
        <dbReference type="EMBL" id="JAG08230.1"/>
    </source>
</evidence>
<feature type="compositionally biased region" description="Basic and acidic residues" evidence="1">
    <location>
        <begin position="21"/>
        <end position="30"/>
    </location>
</feature>
<protein>
    <submittedName>
        <fullName evidence="2">C5a peptidase</fullName>
    </submittedName>
</protein>
<reference evidence="2" key="1">
    <citation type="journal article" date="2014" name="PLoS ONE">
        <title>Transcriptome-Based Identification of ABC Transporters in the Western Tarnished Plant Bug Lygus hesperus.</title>
        <authorList>
            <person name="Hull J.J."/>
            <person name="Chaney K."/>
            <person name="Geib S.M."/>
            <person name="Fabrick J.A."/>
            <person name="Brent C.S."/>
            <person name="Walsh D."/>
            <person name="Lavine L.C."/>
        </authorList>
    </citation>
    <scope>NUCLEOTIDE SEQUENCE</scope>
</reference>
<feature type="region of interest" description="Disordered" evidence="1">
    <location>
        <begin position="1"/>
        <end position="108"/>
    </location>
</feature>
<reference evidence="2" key="2">
    <citation type="submission" date="2014-07" db="EMBL/GenBank/DDBJ databases">
        <authorList>
            <person name="Hull J."/>
        </authorList>
    </citation>
    <scope>NUCLEOTIDE SEQUENCE</scope>
</reference>
<organism evidence="2">
    <name type="scientific">Lygus hesperus</name>
    <name type="common">Western plant bug</name>
    <dbReference type="NCBI Taxonomy" id="30085"/>
    <lineage>
        <taxon>Eukaryota</taxon>
        <taxon>Metazoa</taxon>
        <taxon>Ecdysozoa</taxon>
        <taxon>Arthropoda</taxon>
        <taxon>Hexapoda</taxon>
        <taxon>Insecta</taxon>
        <taxon>Pterygota</taxon>
        <taxon>Neoptera</taxon>
        <taxon>Paraneoptera</taxon>
        <taxon>Hemiptera</taxon>
        <taxon>Heteroptera</taxon>
        <taxon>Panheteroptera</taxon>
        <taxon>Cimicomorpha</taxon>
        <taxon>Miridae</taxon>
        <taxon>Mirini</taxon>
        <taxon>Lygus</taxon>
    </lineage>
</organism>
<dbReference type="EMBL" id="GBHO01035374">
    <property type="protein sequence ID" value="JAG08230.1"/>
    <property type="molecule type" value="Transcribed_RNA"/>
</dbReference>
<sequence length="108" mass="12031">DIHRARDTCLDTGGTTPSRPPDTRQARDTRVNTGGTTPRETPEGYQEGNADVSGGGTTPERPLEHHPTRKTHSEPRDTTETRDTLSRVRERRHGDTPHRGAHRSCDEI</sequence>
<evidence type="ECO:0000256" key="1">
    <source>
        <dbReference type="SAM" id="MobiDB-lite"/>
    </source>
</evidence>
<feature type="compositionally biased region" description="Basic and acidic residues" evidence="1">
    <location>
        <begin position="61"/>
        <end position="108"/>
    </location>
</feature>
<feature type="non-terminal residue" evidence="2">
    <location>
        <position position="108"/>
    </location>
</feature>
<proteinExistence type="predicted"/>
<gene>
    <name evidence="2" type="primary">scpA_1</name>
    <name evidence="2" type="ORF">CM83_104226</name>
</gene>
<accession>A0A0A9WTQ1</accession>
<name>A0A0A9WTQ1_LYGHE</name>